<proteinExistence type="predicted"/>
<gene>
    <name evidence="1" type="primary">RNF223</name>
</gene>
<organism evidence="1">
    <name type="scientific">Nothobranchius furzeri</name>
    <name type="common">Turquoise killifish</name>
    <dbReference type="NCBI Taxonomy" id="105023"/>
    <lineage>
        <taxon>Eukaryota</taxon>
        <taxon>Metazoa</taxon>
        <taxon>Chordata</taxon>
        <taxon>Craniata</taxon>
        <taxon>Vertebrata</taxon>
        <taxon>Euteleostomi</taxon>
        <taxon>Actinopterygii</taxon>
        <taxon>Neopterygii</taxon>
        <taxon>Teleostei</taxon>
        <taxon>Neoteleostei</taxon>
        <taxon>Acanthomorphata</taxon>
        <taxon>Ovalentaria</taxon>
        <taxon>Atherinomorphae</taxon>
        <taxon>Cyprinodontiformes</taxon>
        <taxon>Nothobranchiidae</taxon>
        <taxon>Nothobranchius</taxon>
    </lineage>
</organism>
<feature type="non-terminal residue" evidence="1">
    <location>
        <position position="108"/>
    </location>
</feature>
<name>A0A1A7ZFB1_NOTFU</name>
<accession>A0A1A7ZFB1</accession>
<evidence type="ECO:0000313" key="1">
    <source>
        <dbReference type="EMBL" id="SBP40996.1"/>
    </source>
</evidence>
<reference evidence="1" key="2">
    <citation type="submission" date="2016-06" db="EMBL/GenBank/DDBJ databases">
        <title>The genome of a short-lived fish provides insights into sex chromosome evolution and the genetic control of aging.</title>
        <authorList>
            <person name="Reichwald K."/>
            <person name="Felder M."/>
            <person name="Petzold A."/>
            <person name="Koch P."/>
            <person name="Groth M."/>
            <person name="Platzer M."/>
        </authorList>
    </citation>
    <scope>NUCLEOTIDE SEQUENCE</scope>
    <source>
        <tissue evidence="1">Brain</tissue>
    </source>
</reference>
<feature type="non-terminal residue" evidence="1">
    <location>
        <position position="1"/>
    </location>
</feature>
<sequence length="108" mass="11751">SLKRQSCWSAPTPSVSSAFPVSWQSRYPTRMRAVEACTCLAPSAVTPPCCQKRDPQPWPPAARCSANCPSTSSTRSQCGWREKSCATRAPVRMPFQVPPTVPGLCKLP</sequence>
<reference evidence="1" key="1">
    <citation type="submission" date="2016-05" db="EMBL/GenBank/DDBJ databases">
        <authorList>
            <person name="Lavstsen T."/>
            <person name="Jespersen J.S."/>
        </authorList>
    </citation>
    <scope>NUCLEOTIDE SEQUENCE</scope>
    <source>
        <tissue evidence="1">Brain</tissue>
    </source>
</reference>
<dbReference type="AlphaFoldDB" id="A0A1A7ZFB1"/>
<protein>
    <submittedName>
        <fullName evidence="1">Ring finger protein 223</fullName>
    </submittedName>
</protein>
<dbReference type="EMBL" id="HADY01002511">
    <property type="protein sequence ID" value="SBP40996.1"/>
    <property type="molecule type" value="Transcribed_RNA"/>
</dbReference>